<reference evidence="4 5" key="1">
    <citation type="submission" date="2016-10" db="EMBL/GenBank/DDBJ databases">
        <authorList>
            <person name="Varghese N."/>
        </authorList>
    </citation>
    <scope>NUCLEOTIDE SEQUENCE [LARGE SCALE GENOMIC DNA]</scope>
    <source>
        <strain evidence="4 5">KB11</strain>
    </source>
</reference>
<keyword evidence="2" id="KW-0472">Membrane</keyword>
<dbReference type="RefSeq" id="WP_022531390.1">
    <property type="nucleotide sequence ID" value="NZ_AP025586.1"/>
</dbReference>
<dbReference type="InterPro" id="IPR025874">
    <property type="entry name" value="DZR"/>
</dbReference>
<sequence length="110" mass="11893">MNCPNCGAEVLSDNEKFCRKCGFKLVDSEVKKATVISEDIPKTRCRSCNNMIDSNLRICPYCGSNPNSSSTYASSASKTNSSSSSDSDCWGCCGLIVVIVIILYIIGLIF</sequence>
<dbReference type="Proteomes" id="UP000232133">
    <property type="component" value="Chromosome"/>
</dbReference>
<dbReference type="GeneID" id="71695279"/>
<evidence type="ECO:0000313" key="5">
    <source>
        <dbReference type="Proteomes" id="UP000232133"/>
    </source>
</evidence>
<keyword evidence="2" id="KW-1133">Transmembrane helix</keyword>
<evidence type="ECO:0000313" key="4">
    <source>
        <dbReference type="EMBL" id="ATZ59688.1"/>
    </source>
</evidence>
<evidence type="ECO:0000256" key="2">
    <source>
        <dbReference type="SAM" id="Phobius"/>
    </source>
</evidence>
<dbReference type="EMBL" id="CP017803">
    <property type="protein sequence ID" value="ATZ59688.1"/>
    <property type="molecule type" value="Genomic_DNA"/>
</dbReference>
<organism evidence="4 5">
    <name type="scientific">Methanobrevibacter smithii</name>
    <dbReference type="NCBI Taxonomy" id="2173"/>
    <lineage>
        <taxon>Archaea</taxon>
        <taxon>Methanobacteriati</taxon>
        <taxon>Methanobacteriota</taxon>
        <taxon>Methanomada group</taxon>
        <taxon>Methanobacteria</taxon>
        <taxon>Methanobacteriales</taxon>
        <taxon>Methanobacteriaceae</taxon>
        <taxon>Methanobrevibacter</taxon>
    </lineage>
</organism>
<dbReference type="Pfam" id="PF12773">
    <property type="entry name" value="DZR"/>
    <property type="match status" value="1"/>
</dbReference>
<name>A0A2H4U6F4_METSM</name>
<protein>
    <submittedName>
        <fullName evidence="4">Zinc ribbon domain-containing protein</fullName>
    </submittedName>
</protein>
<evidence type="ECO:0000259" key="3">
    <source>
        <dbReference type="Pfam" id="PF12773"/>
    </source>
</evidence>
<feature type="region of interest" description="Disordered" evidence="1">
    <location>
        <begin position="67"/>
        <end position="88"/>
    </location>
</feature>
<gene>
    <name evidence="4" type="ORF">BK798_04275</name>
</gene>
<feature type="transmembrane region" description="Helical" evidence="2">
    <location>
        <begin position="89"/>
        <end position="109"/>
    </location>
</feature>
<evidence type="ECO:0000256" key="1">
    <source>
        <dbReference type="SAM" id="MobiDB-lite"/>
    </source>
</evidence>
<feature type="domain" description="DZANK-type" evidence="3">
    <location>
        <begin position="3"/>
        <end position="63"/>
    </location>
</feature>
<proteinExistence type="predicted"/>
<dbReference type="AlphaFoldDB" id="A0A2H4U6F4"/>
<accession>A0A2H4U6F4</accession>
<keyword evidence="2" id="KW-0812">Transmembrane</keyword>